<dbReference type="Proteomes" id="UP000178700">
    <property type="component" value="Unassembled WGS sequence"/>
</dbReference>
<gene>
    <name evidence="1" type="ORF">A2642_03080</name>
</gene>
<reference evidence="1 2" key="1">
    <citation type="journal article" date="2016" name="Nat. Commun.">
        <title>Thousands of microbial genomes shed light on interconnected biogeochemical processes in an aquifer system.</title>
        <authorList>
            <person name="Anantharaman K."/>
            <person name="Brown C.T."/>
            <person name="Hug L.A."/>
            <person name="Sharon I."/>
            <person name="Castelle C.J."/>
            <person name="Probst A.J."/>
            <person name="Thomas B.C."/>
            <person name="Singh A."/>
            <person name="Wilkins M.J."/>
            <person name="Karaoz U."/>
            <person name="Brodie E.L."/>
            <person name="Williams K.H."/>
            <person name="Hubbard S.S."/>
            <person name="Banfield J.F."/>
        </authorList>
    </citation>
    <scope>NUCLEOTIDE SEQUENCE [LARGE SCALE GENOMIC DNA]</scope>
</reference>
<name>A0A1F6V883_9BACT</name>
<dbReference type="AlphaFoldDB" id="A0A1F6V883"/>
<dbReference type="EMBL" id="MFTJ01000020">
    <property type="protein sequence ID" value="OGI65848.1"/>
    <property type="molecule type" value="Genomic_DNA"/>
</dbReference>
<accession>A0A1F6V883</accession>
<sequence length="115" mass="12971">MKIERPKNTKKEGTIEFLVYKEGKTFVGVCLTFDIVEEGTDALSVLKSIKEAAQVHLNAVVKNSMSDDLLNRYAPAEYWKKYFETTKKIQTASLKKSTDFAIVSPYHSSVVSKFA</sequence>
<proteinExistence type="predicted"/>
<evidence type="ECO:0008006" key="3">
    <source>
        <dbReference type="Google" id="ProtNLM"/>
    </source>
</evidence>
<protein>
    <recommendedName>
        <fullName evidence="3">HicB-like antitoxin of toxin-antitoxin system domain-containing protein</fullName>
    </recommendedName>
</protein>
<evidence type="ECO:0000313" key="1">
    <source>
        <dbReference type="EMBL" id="OGI65848.1"/>
    </source>
</evidence>
<comment type="caution">
    <text evidence="1">The sequence shown here is derived from an EMBL/GenBank/DDBJ whole genome shotgun (WGS) entry which is preliminary data.</text>
</comment>
<evidence type="ECO:0000313" key="2">
    <source>
        <dbReference type="Proteomes" id="UP000178700"/>
    </source>
</evidence>
<organism evidence="1 2">
    <name type="scientific">Candidatus Nomurabacteria bacterium RIFCSPHIGHO2_01_FULL_39_10</name>
    <dbReference type="NCBI Taxonomy" id="1801733"/>
    <lineage>
        <taxon>Bacteria</taxon>
        <taxon>Candidatus Nomuraibacteriota</taxon>
    </lineage>
</organism>